<dbReference type="InterPro" id="IPR049248">
    <property type="entry name" value="DUF6881"/>
</dbReference>
<feature type="domain" description="DUF6881" evidence="1">
    <location>
        <begin position="2"/>
        <end position="89"/>
    </location>
</feature>
<protein>
    <recommendedName>
        <fullName evidence="1">DUF6881 domain-containing protein</fullName>
    </recommendedName>
</protein>
<reference evidence="2 3" key="1">
    <citation type="submission" date="2023-08" db="EMBL/GenBank/DDBJ databases">
        <title>Complete Genome Sequence of Pseudomonas entomophila TVIN A01.</title>
        <authorList>
            <person name="Shelke T."/>
            <person name="Mahar N.S."/>
            <person name="Gupta I."/>
            <person name="Gupta V."/>
        </authorList>
    </citation>
    <scope>NUCLEOTIDE SEQUENCE [LARGE SCALE GENOMIC DNA]</scope>
    <source>
        <strain evidence="2 3">TVIN-A01</strain>
    </source>
</reference>
<keyword evidence="3" id="KW-1185">Reference proteome</keyword>
<evidence type="ECO:0000259" key="1">
    <source>
        <dbReference type="Pfam" id="PF21812"/>
    </source>
</evidence>
<accession>A0ABY9QJ76</accession>
<organism evidence="2 3">
    <name type="scientific">Pseudomonas entomophila</name>
    <dbReference type="NCBI Taxonomy" id="312306"/>
    <lineage>
        <taxon>Bacteria</taxon>
        <taxon>Pseudomonadati</taxon>
        <taxon>Pseudomonadota</taxon>
        <taxon>Gammaproteobacteria</taxon>
        <taxon>Pseudomonadales</taxon>
        <taxon>Pseudomonadaceae</taxon>
        <taxon>Pseudomonas</taxon>
    </lineage>
</organism>
<dbReference type="RefSeq" id="WP_011533533.1">
    <property type="nucleotide sequence ID" value="NZ_CP132921.1"/>
</dbReference>
<dbReference type="Proteomes" id="UP001183127">
    <property type="component" value="Chromosome"/>
</dbReference>
<dbReference type="GeneID" id="32805507"/>
<evidence type="ECO:0000313" key="2">
    <source>
        <dbReference type="EMBL" id="WMW04090.1"/>
    </source>
</evidence>
<name>A0ABY9QJ76_9PSED</name>
<sequence length="98" mass="10798">MRFLKVKWNHAHADEPHLIFQEVDGGSWETRKVELFKGGAVCGYASKAADVGDSILSDQPIPSIEAINASGEFDAEPITQEAFERVWVWAINAQGLQA</sequence>
<gene>
    <name evidence="2" type="ORF">RAH46_17335</name>
</gene>
<dbReference type="Pfam" id="PF21812">
    <property type="entry name" value="DUF6881"/>
    <property type="match status" value="1"/>
</dbReference>
<proteinExistence type="predicted"/>
<dbReference type="EMBL" id="CP132921">
    <property type="protein sequence ID" value="WMW04090.1"/>
    <property type="molecule type" value="Genomic_DNA"/>
</dbReference>
<evidence type="ECO:0000313" key="3">
    <source>
        <dbReference type="Proteomes" id="UP001183127"/>
    </source>
</evidence>